<organism evidence="2 3">
    <name type="scientific">Actinomycetospora flava</name>
    <dbReference type="NCBI Taxonomy" id="3129232"/>
    <lineage>
        <taxon>Bacteria</taxon>
        <taxon>Bacillati</taxon>
        <taxon>Actinomycetota</taxon>
        <taxon>Actinomycetes</taxon>
        <taxon>Pseudonocardiales</taxon>
        <taxon>Pseudonocardiaceae</taxon>
        <taxon>Actinomycetospora</taxon>
    </lineage>
</organism>
<dbReference type="InterPro" id="IPR045079">
    <property type="entry name" value="Oxoprolinase-like"/>
</dbReference>
<dbReference type="Pfam" id="PF02538">
    <property type="entry name" value="Hydantoinase_B"/>
    <property type="match status" value="1"/>
</dbReference>
<dbReference type="EMBL" id="JBBEGM010000003">
    <property type="protein sequence ID" value="MEJ2861723.1"/>
    <property type="molecule type" value="Genomic_DNA"/>
</dbReference>
<dbReference type="RefSeq" id="WP_337702672.1">
    <property type="nucleotide sequence ID" value="NZ_JBBEGM010000003.1"/>
</dbReference>
<keyword evidence="3" id="KW-1185">Reference proteome</keyword>
<accession>A0ABU8M312</accession>
<gene>
    <name evidence="2" type="ORF">WCD58_11180</name>
</gene>
<evidence type="ECO:0000313" key="2">
    <source>
        <dbReference type="EMBL" id="MEJ2861723.1"/>
    </source>
</evidence>
<feature type="domain" description="Hydantoinase B/oxoprolinase" evidence="1">
    <location>
        <begin position="16"/>
        <end position="571"/>
    </location>
</feature>
<comment type="caution">
    <text evidence="2">The sequence shown here is derived from an EMBL/GenBank/DDBJ whole genome shotgun (WGS) entry which is preliminary data.</text>
</comment>
<dbReference type="PANTHER" id="PTHR11365">
    <property type="entry name" value="5-OXOPROLINASE RELATED"/>
    <property type="match status" value="1"/>
</dbReference>
<reference evidence="2 3" key="1">
    <citation type="submission" date="2024-03" db="EMBL/GenBank/DDBJ databases">
        <title>Actinomycetospora sp. OC33-EN07, a novel actinomycete isolated from wild orchid (Aerides multiflora).</title>
        <authorList>
            <person name="Suriyachadkun C."/>
        </authorList>
    </citation>
    <scope>NUCLEOTIDE SEQUENCE [LARGE SCALE GENOMIC DNA]</scope>
    <source>
        <strain evidence="2 3">OC33-EN07</strain>
    </source>
</reference>
<protein>
    <submittedName>
        <fullName evidence="2">Hydantoinase B/oxoprolinase family protein</fullName>
    </submittedName>
</protein>
<dbReference type="InterPro" id="IPR003692">
    <property type="entry name" value="Hydantoinase_B"/>
</dbReference>
<name>A0ABU8M312_9PSEU</name>
<dbReference type="PANTHER" id="PTHR11365:SF23">
    <property type="entry name" value="HYPOTHETICAL 5-OXOPROLINASE (EUROFUNG)-RELATED"/>
    <property type="match status" value="1"/>
</dbReference>
<dbReference type="Proteomes" id="UP001369736">
    <property type="component" value="Unassembled WGS sequence"/>
</dbReference>
<evidence type="ECO:0000259" key="1">
    <source>
        <dbReference type="Pfam" id="PF02538"/>
    </source>
</evidence>
<sequence length="727" mass="77700">MNTPVTTASTLPEGYDAVTLEVIRMRLDSIVEEMGNAMIRSSGSPVITESGDFNTALFDPTGKIFGYSDYVQFHIGSGGVAVRNLVEVIKGEPLYPGDAFICNDPHTAGASHPPDTNVISPIFVGDDLVGWAQSQAHLLDVGGMTPGGFAPGAYDCYSEALRLPPGVKVFEKGQPVEAIKRLLLNNVRVPGPFWNDVRSLVASNNTGIRRVQDTVREFGLEAFREYVRLGFQLGEQVVRERLRLVPDGVFVADEWTEHNGHVNGLYRIHCTMTKHGDQVTFDFTGTSPQTNGFVNCSYGATIGSVASAVVPILAWDVPFNEGVMTAFDVITESGSLIDPVPPAPISNGHLTTGARVSRVVTKCMNQAIESAADEVIRNRTQGIWADSWTGGISAGTVTASGEYFVFFNMDGGGMGQGAQPYSDGLDCSGMMTQINNTLPDVEMNEMLYPVLYLWKRLNGASMGHGMHRGGVGHEFAWKLHGAESVVQTVFAPTGQVPPDGYGGGLPGGGSGHAIWRDTNVADLLDGDRWPTEDGLTTGNRQQLEVNEQDLTVGPRDVFVQWVAGGGGYGDPLLRDPEAVARDVADRYVSASTGADVYGVVLVEGRVDAAATEARRAELRRARLGTDPARAVPADAVRTGADACTPRRSASGWACPVCTAPLGDGDTWAEGARTTESAADARLAAYGVRARPHPDPQLIRLEETVCPHCATLLDARLRVDTTEAVVNP</sequence>
<evidence type="ECO:0000313" key="3">
    <source>
        <dbReference type="Proteomes" id="UP001369736"/>
    </source>
</evidence>
<proteinExistence type="predicted"/>